<name>A0A6J5LAW1_9CAUD</name>
<evidence type="ECO:0000313" key="1">
    <source>
        <dbReference type="EMBL" id="CAB4130167.1"/>
    </source>
</evidence>
<accession>A0A6J5LAW1</accession>
<gene>
    <name evidence="1" type="ORF">UFOVP116_303</name>
</gene>
<proteinExistence type="predicted"/>
<dbReference type="EMBL" id="LR796237">
    <property type="protein sequence ID" value="CAB4130167.1"/>
    <property type="molecule type" value="Genomic_DNA"/>
</dbReference>
<sequence>MYKKISHNIVEEHYATSQMPRSSYKAKPVENETLCIDSELPDYVMNENSLNFRMDARSLWAKYTWGLLNYGISLNGMLPSTDLVEARVIKNAIAIGDFITPYYGVSAGSRVSKLLAGIGQIGIDVVKATKEQEPLDNLLSMWDTMIEQLSKLLNELNPNNWPESLMCDYLKNLVKCWTNQIVARDSGDEVADEAAVEQLYKIVVIGITNSVPSHKISSLSDAFSRGIIAQFPTLFAE</sequence>
<protein>
    <submittedName>
        <fullName evidence="1">Uncharacterized protein</fullName>
    </submittedName>
</protein>
<organism evidence="1">
    <name type="scientific">uncultured Caudovirales phage</name>
    <dbReference type="NCBI Taxonomy" id="2100421"/>
    <lineage>
        <taxon>Viruses</taxon>
        <taxon>Duplodnaviria</taxon>
        <taxon>Heunggongvirae</taxon>
        <taxon>Uroviricota</taxon>
        <taxon>Caudoviricetes</taxon>
        <taxon>Peduoviridae</taxon>
        <taxon>Maltschvirus</taxon>
        <taxon>Maltschvirus maltsch</taxon>
    </lineage>
</organism>
<reference evidence="1" key="1">
    <citation type="submission" date="2020-04" db="EMBL/GenBank/DDBJ databases">
        <authorList>
            <person name="Chiriac C."/>
            <person name="Salcher M."/>
            <person name="Ghai R."/>
            <person name="Kavagutti S V."/>
        </authorList>
    </citation>
    <scope>NUCLEOTIDE SEQUENCE</scope>
</reference>